<proteinExistence type="predicted"/>
<feature type="transmembrane region" description="Helical" evidence="1">
    <location>
        <begin position="6"/>
        <end position="24"/>
    </location>
</feature>
<dbReference type="SUPFAM" id="SSF58100">
    <property type="entry name" value="Bacterial hemolysins"/>
    <property type="match status" value="1"/>
</dbReference>
<keyword evidence="1" id="KW-1133">Transmembrane helix</keyword>
<sequence>MQVFIGIILGFIIAIIVMIVTGFGQDYELITTIDELQKELKDNKDKLKNKEIAEIRATFFARKIKEIEDIIKNSEESKENYFITFEKIKNVLSEKKVQTNSTK</sequence>
<keyword evidence="1" id="KW-0812">Transmembrane</keyword>
<name>A0A8S5RRT8_9CAUD</name>
<dbReference type="EMBL" id="BK057795">
    <property type="protein sequence ID" value="DAE92199.1"/>
    <property type="molecule type" value="Genomic_DNA"/>
</dbReference>
<reference evidence="2" key="1">
    <citation type="journal article" date="2021" name="Proc. Natl. Acad. Sci. U.S.A.">
        <title>A Catalog of Tens of Thousands of Viruses from Human Metagenomes Reveals Hidden Associations with Chronic Diseases.</title>
        <authorList>
            <person name="Tisza M.J."/>
            <person name="Buck C.B."/>
        </authorList>
    </citation>
    <scope>NUCLEOTIDE SEQUENCE</scope>
    <source>
        <strain evidence="2">CtES717</strain>
    </source>
</reference>
<accession>A0A8S5RRT8</accession>
<organism evidence="2">
    <name type="scientific">Siphoviridae sp. ctES717</name>
    <dbReference type="NCBI Taxonomy" id="2827564"/>
    <lineage>
        <taxon>Viruses</taxon>
        <taxon>Duplodnaviria</taxon>
        <taxon>Heunggongvirae</taxon>
        <taxon>Uroviricota</taxon>
        <taxon>Caudoviricetes</taxon>
    </lineage>
</organism>
<evidence type="ECO:0000313" key="2">
    <source>
        <dbReference type="EMBL" id="DAE92199.1"/>
    </source>
</evidence>
<evidence type="ECO:0000256" key="1">
    <source>
        <dbReference type="SAM" id="Phobius"/>
    </source>
</evidence>
<protein>
    <submittedName>
        <fullName evidence="2">Uncharacterized protein</fullName>
    </submittedName>
</protein>
<keyword evidence="1" id="KW-0472">Membrane</keyword>